<evidence type="ECO:0000256" key="1">
    <source>
        <dbReference type="SAM" id="MobiDB-lite"/>
    </source>
</evidence>
<name>A0ABZ1QMR4_9ACTN</name>
<dbReference type="RefSeq" id="WP_328740982.1">
    <property type="nucleotide sequence ID" value="NZ_CP108036.1"/>
</dbReference>
<proteinExistence type="predicted"/>
<reference evidence="2" key="1">
    <citation type="submission" date="2022-10" db="EMBL/GenBank/DDBJ databases">
        <title>The complete genomes of actinobacterial strains from the NBC collection.</title>
        <authorList>
            <person name="Joergensen T.S."/>
            <person name="Alvarez Arevalo M."/>
            <person name="Sterndorff E.B."/>
            <person name="Faurdal D."/>
            <person name="Vuksanovic O."/>
            <person name="Mourched A.-S."/>
            <person name="Charusanti P."/>
            <person name="Shaw S."/>
            <person name="Blin K."/>
            <person name="Weber T."/>
        </authorList>
    </citation>
    <scope>NUCLEOTIDE SEQUENCE</scope>
    <source>
        <strain evidence="2">NBC_00303</strain>
    </source>
</reference>
<evidence type="ECO:0000313" key="2">
    <source>
        <dbReference type="EMBL" id="WUN83855.1"/>
    </source>
</evidence>
<protein>
    <recommendedName>
        <fullName evidence="4">DksA C4-type domain-containing protein</fullName>
    </recommendedName>
</protein>
<keyword evidence="3" id="KW-1185">Reference proteome</keyword>
<gene>
    <name evidence="2" type="ORF">OHA91_38370</name>
</gene>
<evidence type="ECO:0008006" key="4">
    <source>
        <dbReference type="Google" id="ProtNLM"/>
    </source>
</evidence>
<accession>A0ABZ1QMR4</accession>
<feature type="region of interest" description="Disordered" evidence="1">
    <location>
        <begin position="31"/>
        <end position="71"/>
    </location>
</feature>
<dbReference type="GeneID" id="95502046"/>
<evidence type="ECO:0000313" key="3">
    <source>
        <dbReference type="Proteomes" id="UP001432312"/>
    </source>
</evidence>
<sequence>MGGTGRAAAASGAKHALKVTETLAAFVQQPVRRSPAEKQAAVHKTAAEQARAASRSPCPDCGKPVHPGQRGADVPWSACYECQRAAAASASS</sequence>
<dbReference type="Proteomes" id="UP001432312">
    <property type="component" value="Chromosome"/>
</dbReference>
<dbReference type="EMBL" id="CP108036">
    <property type="protein sequence ID" value="WUN83855.1"/>
    <property type="molecule type" value="Genomic_DNA"/>
</dbReference>
<organism evidence="2 3">
    <name type="scientific">Streptomyces erythrochromogenes</name>
    <dbReference type="NCBI Taxonomy" id="285574"/>
    <lineage>
        <taxon>Bacteria</taxon>
        <taxon>Bacillati</taxon>
        <taxon>Actinomycetota</taxon>
        <taxon>Actinomycetes</taxon>
        <taxon>Kitasatosporales</taxon>
        <taxon>Streptomycetaceae</taxon>
        <taxon>Streptomyces</taxon>
    </lineage>
</organism>